<evidence type="ECO:0000256" key="7">
    <source>
        <dbReference type="SAM" id="MobiDB-lite"/>
    </source>
</evidence>
<proteinExistence type="predicted"/>
<dbReference type="NCBIfam" id="TIGR02857">
    <property type="entry name" value="CydD"/>
    <property type="match status" value="1"/>
</dbReference>
<evidence type="ECO:0000256" key="3">
    <source>
        <dbReference type="ARBA" id="ARBA00022741"/>
    </source>
</evidence>
<dbReference type="EMBL" id="JACHJN010000009">
    <property type="protein sequence ID" value="MBB5958831.1"/>
    <property type="molecule type" value="Genomic_DNA"/>
</dbReference>
<evidence type="ECO:0000256" key="2">
    <source>
        <dbReference type="ARBA" id="ARBA00022692"/>
    </source>
</evidence>
<keyword evidence="2 8" id="KW-0812">Transmembrane</keyword>
<feature type="transmembrane region" description="Helical" evidence="8">
    <location>
        <begin position="273"/>
        <end position="292"/>
    </location>
</feature>
<keyword evidence="12" id="KW-1185">Reference proteome</keyword>
<feature type="domain" description="ABC transmembrane type-1" evidence="10">
    <location>
        <begin position="581"/>
        <end position="815"/>
    </location>
</feature>
<dbReference type="PROSITE" id="PS50929">
    <property type="entry name" value="ABC_TM1F"/>
    <property type="match status" value="2"/>
</dbReference>
<feature type="compositionally biased region" description="Basic and acidic residues" evidence="7">
    <location>
        <begin position="887"/>
        <end position="899"/>
    </location>
</feature>
<dbReference type="Gene3D" id="3.40.50.300">
    <property type="entry name" value="P-loop containing nucleotide triphosphate hydrolases"/>
    <property type="match status" value="2"/>
</dbReference>
<dbReference type="GO" id="GO:0005886">
    <property type="term" value="C:plasma membrane"/>
    <property type="evidence" value="ECO:0007669"/>
    <property type="project" value="UniProtKB-SubCell"/>
</dbReference>
<dbReference type="CDD" id="cd03228">
    <property type="entry name" value="ABCC_MRP_Like"/>
    <property type="match status" value="2"/>
</dbReference>
<dbReference type="InterPro" id="IPR003593">
    <property type="entry name" value="AAA+_ATPase"/>
</dbReference>
<dbReference type="Proteomes" id="UP000547510">
    <property type="component" value="Unassembled WGS sequence"/>
</dbReference>
<dbReference type="GO" id="GO:0005524">
    <property type="term" value="F:ATP binding"/>
    <property type="evidence" value="ECO:0007669"/>
    <property type="project" value="UniProtKB-KW"/>
</dbReference>
<dbReference type="RefSeq" id="WP_184695149.1">
    <property type="nucleotide sequence ID" value="NZ_JACHJN010000009.1"/>
</dbReference>
<evidence type="ECO:0000256" key="1">
    <source>
        <dbReference type="ARBA" id="ARBA00004651"/>
    </source>
</evidence>
<feature type="transmembrane region" description="Helical" evidence="8">
    <location>
        <begin position="241"/>
        <end position="267"/>
    </location>
</feature>
<keyword evidence="4 11" id="KW-0067">ATP-binding</keyword>
<dbReference type="PANTHER" id="PTHR24221">
    <property type="entry name" value="ATP-BINDING CASSETTE SUB-FAMILY B"/>
    <property type="match status" value="1"/>
</dbReference>
<protein>
    <submittedName>
        <fullName evidence="11">ATP-binding cassette subfamily C protein CydCD</fullName>
    </submittedName>
</protein>
<dbReference type="AlphaFoldDB" id="A0A841CMJ5"/>
<feature type="domain" description="ABC transmembrane type-1" evidence="10">
    <location>
        <begin position="62"/>
        <end position="296"/>
    </location>
</feature>
<keyword evidence="3" id="KW-0547">Nucleotide-binding</keyword>
<dbReference type="SUPFAM" id="SSF52540">
    <property type="entry name" value="P-loop containing nucleoside triphosphate hydrolases"/>
    <property type="match status" value="2"/>
</dbReference>
<dbReference type="GO" id="GO:0016887">
    <property type="term" value="F:ATP hydrolysis activity"/>
    <property type="evidence" value="ECO:0007669"/>
    <property type="project" value="InterPro"/>
</dbReference>
<dbReference type="PROSITE" id="PS00211">
    <property type="entry name" value="ABC_TRANSPORTER_1"/>
    <property type="match status" value="1"/>
</dbReference>
<dbReference type="InterPro" id="IPR017871">
    <property type="entry name" value="ABC_transporter-like_CS"/>
</dbReference>
<sequence>MNVPGAPSAKKPGRGPLGALPALSPSARRALTLCGGLAVLSAGALVWQAVALASALVAGGSLWSLALAVCARAVLAWATETVAARAAAGAKEELRAAVLDRALGLGPAWIVSRGPAELTALATKGLDALDAYFTRYLPALVTTAVVPVLVGAWIFFTDPTSAVLIAVTLPLIPVFAVLIGKFTSARVAAAASALERLSGRLAELVRALPVLTAFGRAAAQAKAVREVGERYREATMGTLRVAFLSALVLEIAASLSVALIAVGIGLRLVSGELTLLTGLVVLILAPECYLPLRTAGAAHHASEDGMEAVRRVAEVPEPGPSAGARTIGGRTVGARIVDGRSVDERTVGRLTIGRRTGGEVGAPIVGPSTIDGRIVGIQVRNLRVRRRDRYAPDGVGFIVRPGEVHRLDAPSGAGKSTLFDVLLGFVEPDGGEVVVDRDAIAWVPQRPAFAGRTVADELELTTGRVDLDVLAEVAAERLAHRPIAELSTGERQRIAIARALTRVRDGATILLLDEPTAHLDPATAAKVMAAVQRAADRGATVLLATHRIVGRADTAVAAVSVDHEVGRTAPPRTPRPTTRMLAGAALGVAASAGGVALTALAAYLIAKAATQPPILTLSVLVVGVRTFALAKGVFRYLERLVSHDAAFRFAEDLRVRLWRSLRPGRAELTRLVDDVDTVRDLVPRVLQPPLVAAGVGAAAVVLFALISPWAGVALGLAVLVGGTLAPLVAVAAERRASTVLARGRRQVSEDVLTLLTAAPDLIAFRADRKVRASLAADDAELARLARRQAFGAGAATGVVHLALGMAVVACTASAAGVDPLLAPVLGLVPLALAEVLGALPAAAQHWGSLRESYGRIVEQSAPGNRPAVTRRHLAAPRPTGSDGLPTRQDDHAVGLDDRSVGPGDPPIQSKHEAPTISGVQAESGARAAEPVRVVVPAQGRALVSERPGAVEFEQVTVGWPGAGAPVLTGVSGRVPAGAKVAVVGPSGAGKSTLFAVLLGFVEPSAGVVRRPERVAWCPQEPMLVSTSLRENLRIGDPRADDARMLDVLSQVGLHLDLDTVVGPSLLSGGEAQRVALARALLFDADVLLLDEPTAHLDEASARDLLDLVDGLDRTVVHITHRPDEAARADQVWEVSHGRVGVGAYR</sequence>
<comment type="subcellular location">
    <subcellularLocation>
        <location evidence="1">Cell membrane</location>
        <topology evidence="1">Multi-pass membrane protein</topology>
    </subcellularLocation>
</comment>
<evidence type="ECO:0000313" key="12">
    <source>
        <dbReference type="Proteomes" id="UP000547510"/>
    </source>
</evidence>
<feature type="transmembrane region" description="Helical" evidence="8">
    <location>
        <begin position="162"/>
        <end position="180"/>
    </location>
</feature>
<dbReference type="InterPro" id="IPR039421">
    <property type="entry name" value="Type_1_exporter"/>
</dbReference>
<dbReference type="InterPro" id="IPR036640">
    <property type="entry name" value="ABC1_TM_sf"/>
</dbReference>
<reference evidence="11 12" key="1">
    <citation type="submission" date="2020-08" db="EMBL/GenBank/DDBJ databases">
        <title>Genomic Encyclopedia of Type Strains, Phase III (KMG-III): the genomes of soil and plant-associated and newly described type strains.</title>
        <authorList>
            <person name="Whitman W."/>
        </authorList>
    </citation>
    <scope>NUCLEOTIDE SEQUENCE [LARGE SCALE GENOMIC DNA]</scope>
    <source>
        <strain evidence="11 12">CECT 8640</strain>
    </source>
</reference>
<dbReference type="Gene3D" id="1.20.1560.10">
    <property type="entry name" value="ABC transporter type 1, transmembrane domain"/>
    <property type="match status" value="2"/>
</dbReference>
<dbReference type="SUPFAM" id="SSF90123">
    <property type="entry name" value="ABC transporter transmembrane region"/>
    <property type="match status" value="2"/>
</dbReference>
<comment type="caution">
    <text evidence="11">The sequence shown here is derived from an EMBL/GenBank/DDBJ whole genome shotgun (WGS) entry which is preliminary data.</text>
</comment>
<organism evidence="11 12">
    <name type="scientific">Saccharothrix tamanrassetensis</name>
    <dbReference type="NCBI Taxonomy" id="1051531"/>
    <lineage>
        <taxon>Bacteria</taxon>
        <taxon>Bacillati</taxon>
        <taxon>Actinomycetota</taxon>
        <taxon>Actinomycetes</taxon>
        <taxon>Pseudonocardiales</taxon>
        <taxon>Pseudonocardiaceae</taxon>
        <taxon>Saccharothrix</taxon>
    </lineage>
</organism>
<feature type="domain" description="ABC transporter" evidence="9">
    <location>
        <begin position="950"/>
        <end position="1144"/>
    </location>
</feature>
<feature type="transmembrane region" description="Helical" evidence="8">
    <location>
        <begin position="136"/>
        <end position="156"/>
    </location>
</feature>
<evidence type="ECO:0000313" key="11">
    <source>
        <dbReference type="EMBL" id="MBB5958831.1"/>
    </source>
</evidence>
<dbReference type="InterPro" id="IPR003439">
    <property type="entry name" value="ABC_transporter-like_ATP-bd"/>
</dbReference>
<feature type="region of interest" description="Disordered" evidence="7">
    <location>
        <begin position="858"/>
        <end position="915"/>
    </location>
</feature>
<evidence type="ECO:0000256" key="4">
    <source>
        <dbReference type="ARBA" id="ARBA00022840"/>
    </source>
</evidence>
<dbReference type="CDD" id="cd18584">
    <property type="entry name" value="ABC_6TM_AarD_CydD"/>
    <property type="match status" value="1"/>
</dbReference>
<dbReference type="SMART" id="SM00382">
    <property type="entry name" value="AAA"/>
    <property type="match status" value="2"/>
</dbReference>
<accession>A0A841CMJ5</accession>
<keyword evidence="5 8" id="KW-1133">Transmembrane helix</keyword>
<dbReference type="GO" id="GO:0140359">
    <property type="term" value="F:ABC-type transporter activity"/>
    <property type="evidence" value="ECO:0007669"/>
    <property type="project" value="InterPro"/>
</dbReference>
<dbReference type="InterPro" id="IPR027417">
    <property type="entry name" value="P-loop_NTPase"/>
</dbReference>
<dbReference type="Pfam" id="PF00664">
    <property type="entry name" value="ABC_membrane"/>
    <property type="match status" value="1"/>
</dbReference>
<evidence type="ECO:0000256" key="6">
    <source>
        <dbReference type="ARBA" id="ARBA00023136"/>
    </source>
</evidence>
<feature type="transmembrane region" description="Helical" evidence="8">
    <location>
        <begin position="56"/>
        <end position="75"/>
    </location>
</feature>
<dbReference type="InterPro" id="IPR011527">
    <property type="entry name" value="ABC1_TM_dom"/>
</dbReference>
<dbReference type="InterPro" id="IPR014216">
    <property type="entry name" value="ABC_transptr_CydD"/>
</dbReference>
<dbReference type="GO" id="GO:0042883">
    <property type="term" value="P:cysteine transport"/>
    <property type="evidence" value="ECO:0007669"/>
    <property type="project" value="InterPro"/>
</dbReference>
<feature type="transmembrane region" description="Helical" evidence="8">
    <location>
        <begin position="689"/>
        <end position="706"/>
    </location>
</feature>
<evidence type="ECO:0000256" key="5">
    <source>
        <dbReference type="ARBA" id="ARBA00022989"/>
    </source>
</evidence>
<evidence type="ECO:0000259" key="10">
    <source>
        <dbReference type="PROSITE" id="PS50929"/>
    </source>
</evidence>
<evidence type="ECO:0000256" key="8">
    <source>
        <dbReference type="SAM" id="Phobius"/>
    </source>
</evidence>
<name>A0A841CMJ5_9PSEU</name>
<dbReference type="PROSITE" id="PS50893">
    <property type="entry name" value="ABC_TRANSPORTER_2"/>
    <property type="match status" value="2"/>
</dbReference>
<feature type="transmembrane region" description="Helical" evidence="8">
    <location>
        <begin position="789"/>
        <end position="814"/>
    </location>
</feature>
<evidence type="ECO:0000259" key="9">
    <source>
        <dbReference type="PROSITE" id="PS50893"/>
    </source>
</evidence>
<feature type="transmembrane region" description="Helical" evidence="8">
    <location>
        <begin position="581"/>
        <end position="606"/>
    </location>
</feature>
<feature type="transmembrane region" description="Helical" evidence="8">
    <location>
        <begin position="612"/>
        <end position="630"/>
    </location>
</feature>
<dbReference type="Pfam" id="PF00005">
    <property type="entry name" value="ABC_tran"/>
    <property type="match status" value="2"/>
</dbReference>
<feature type="transmembrane region" description="Helical" evidence="8">
    <location>
        <begin position="712"/>
        <end position="732"/>
    </location>
</feature>
<dbReference type="PANTHER" id="PTHR24221:SF590">
    <property type="entry name" value="COMPONENT LINKED WITH THE ASSEMBLY OF CYTOCHROME' TRANSPORT TRANSMEMBRANE ATP-BINDING PROTEIN ABC TRANSPORTER CYDD-RELATED"/>
    <property type="match status" value="1"/>
</dbReference>
<gene>
    <name evidence="11" type="ORF">FHS29_005440</name>
</gene>
<keyword evidence="6 8" id="KW-0472">Membrane</keyword>
<feature type="domain" description="ABC transporter" evidence="9">
    <location>
        <begin position="377"/>
        <end position="590"/>
    </location>
</feature>